<dbReference type="Proteomes" id="UP000190092">
    <property type="component" value="Unassembled WGS sequence"/>
</dbReference>
<keyword evidence="3" id="KW-1185">Reference proteome</keyword>
<feature type="transmembrane region" description="Helical" evidence="1">
    <location>
        <begin position="35"/>
        <end position="54"/>
    </location>
</feature>
<dbReference type="RefSeq" id="WP_085932751.1">
    <property type="nucleotide sequence ID" value="NZ_FUWJ01000001.1"/>
</dbReference>
<feature type="transmembrane region" description="Helical" evidence="1">
    <location>
        <begin position="66"/>
        <end position="83"/>
    </location>
</feature>
<accession>A0A1T4KPA0</accession>
<gene>
    <name evidence="2" type="ORF">SAMN02745126_01077</name>
</gene>
<keyword evidence="1" id="KW-1133">Transmembrane helix</keyword>
<reference evidence="3" key="1">
    <citation type="submission" date="2017-02" db="EMBL/GenBank/DDBJ databases">
        <authorList>
            <person name="Varghese N."/>
            <person name="Submissions S."/>
        </authorList>
    </citation>
    <scope>NUCLEOTIDE SEQUENCE [LARGE SCALE GENOMIC DNA]</scope>
    <source>
        <strain evidence="3">ATCC 27094</strain>
    </source>
</reference>
<dbReference type="AlphaFoldDB" id="A0A1T4KPA0"/>
<proteinExistence type="predicted"/>
<keyword evidence="1" id="KW-0812">Transmembrane</keyword>
<dbReference type="PROSITE" id="PS51257">
    <property type="entry name" value="PROKAR_LIPOPROTEIN"/>
    <property type="match status" value="1"/>
</dbReference>
<evidence type="ECO:0000256" key="1">
    <source>
        <dbReference type="SAM" id="Phobius"/>
    </source>
</evidence>
<organism evidence="2 3">
    <name type="scientific">Enhydrobacter aerosaccus</name>
    <dbReference type="NCBI Taxonomy" id="225324"/>
    <lineage>
        <taxon>Bacteria</taxon>
        <taxon>Pseudomonadati</taxon>
        <taxon>Pseudomonadota</taxon>
        <taxon>Alphaproteobacteria</taxon>
        <taxon>Hyphomicrobiales</taxon>
        <taxon>Enhydrobacter</taxon>
    </lineage>
</organism>
<sequence length="95" mass="10495">MRWGSLAGVTALVLVLASCAHQPPPSGGAPLPGFFLGLVHGYISFFSLIASLFFQVRIYEFPNNGFFYDLGFIVGVFAFYGSGRQTYVYTSARWR</sequence>
<keyword evidence="1" id="KW-0472">Membrane</keyword>
<dbReference type="EMBL" id="FUWJ01000001">
    <property type="protein sequence ID" value="SJZ44214.1"/>
    <property type="molecule type" value="Genomic_DNA"/>
</dbReference>
<dbReference type="STRING" id="225324.SAMN02745126_01077"/>
<protein>
    <submittedName>
        <fullName evidence="2">Uncharacterized protein</fullName>
    </submittedName>
</protein>
<name>A0A1T4KPA0_9HYPH</name>
<evidence type="ECO:0000313" key="3">
    <source>
        <dbReference type="Proteomes" id="UP000190092"/>
    </source>
</evidence>
<evidence type="ECO:0000313" key="2">
    <source>
        <dbReference type="EMBL" id="SJZ44214.1"/>
    </source>
</evidence>